<sequence>MKQLLLSSLPLLLAPAMAHAAPDAAPQTTAASPSPLAAKPKSAPKPAELIPGGRKGPEGVPQNMRWADDWGQKPKAQAPFLDRIKHIDLTDRDDVYLSLGGGLRVYYTDWSHSTLGQKANDANAPVQSRARLYADLHATQYLRAYVELGDNREYGEKLVTGPNNDRFDVQQAFVDLTLPLGDKGQITLRPGRYEMPLGNGKLVGVREGLNMRFSYQGLQASYILPGKLAVQAFSVRPVNIKTGSFDDGPNHNASFMGVYASAPSALNAITAGLSADLYFYEMNKASVTTREGSGIDHRQNWGVRLWKKGKHVDLDLETDLQRGHYRGEPIHAYAVMFEGGYTLAQQPWSPRLGLRADVFSGDGNLTDGRAETFVAAAPRLPLTSEAAFFNLSNLVDIYPSLTVKPRKDVSIMAGPDFLRRQTSADGVYIGPAGASLKPYAGSLSIGTSYNLEASWQATRRLQFKLYETYLAASDGLKADGGRNGNYFGLMADWKL</sequence>
<accession>A0A3S2UVR1</accession>
<feature type="compositionally biased region" description="Low complexity" evidence="1">
    <location>
        <begin position="24"/>
        <end position="49"/>
    </location>
</feature>
<evidence type="ECO:0000313" key="5">
    <source>
        <dbReference type="Proteomes" id="UP000282837"/>
    </source>
</evidence>
<dbReference type="RefSeq" id="WP_127707129.1">
    <property type="nucleotide sequence ID" value="NZ_SACO01000003.1"/>
</dbReference>
<dbReference type="EMBL" id="SACO01000003">
    <property type="protein sequence ID" value="RVU06333.1"/>
    <property type="molecule type" value="Genomic_DNA"/>
</dbReference>
<feature type="region of interest" description="Disordered" evidence="1">
    <location>
        <begin position="24"/>
        <end position="65"/>
    </location>
</feature>
<evidence type="ECO:0000313" key="4">
    <source>
        <dbReference type="EMBL" id="RVU06333.1"/>
    </source>
</evidence>
<comment type="caution">
    <text evidence="4">The sequence shown here is derived from an EMBL/GenBank/DDBJ whole genome shotgun (WGS) entry which is preliminary data.</text>
</comment>
<protein>
    <recommendedName>
        <fullName evidence="3">Alginate export domain-containing protein</fullName>
    </recommendedName>
</protein>
<reference evidence="4 5" key="1">
    <citation type="submission" date="2019-01" db="EMBL/GenBank/DDBJ databases">
        <authorList>
            <person name="Chen W.-M."/>
        </authorList>
    </citation>
    <scope>NUCLEOTIDE SEQUENCE [LARGE SCALE GENOMIC DNA]</scope>
    <source>
        <strain evidence="4 5">FSY-9</strain>
    </source>
</reference>
<feature type="chain" id="PRO_5018560217" description="Alginate export domain-containing protein" evidence="2">
    <location>
        <begin position="21"/>
        <end position="495"/>
    </location>
</feature>
<dbReference type="Gene3D" id="2.40.160.100">
    <property type="match status" value="1"/>
</dbReference>
<dbReference type="InterPro" id="IPR053728">
    <property type="entry name" value="Alginate_Permeability_Chnl"/>
</dbReference>
<dbReference type="Pfam" id="PF13372">
    <property type="entry name" value="Alginate_exp"/>
    <property type="match status" value="1"/>
</dbReference>
<gene>
    <name evidence="4" type="ORF">EOE18_05780</name>
</gene>
<proteinExistence type="predicted"/>
<dbReference type="OrthoDB" id="311329at2"/>
<evidence type="ECO:0000259" key="3">
    <source>
        <dbReference type="Pfam" id="PF13372"/>
    </source>
</evidence>
<feature type="domain" description="Alginate export" evidence="3">
    <location>
        <begin position="96"/>
        <end position="487"/>
    </location>
</feature>
<feature type="signal peptide" evidence="2">
    <location>
        <begin position="1"/>
        <end position="20"/>
    </location>
</feature>
<dbReference type="InterPro" id="IPR025388">
    <property type="entry name" value="Alginate_export_dom"/>
</dbReference>
<organism evidence="4 5">
    <name type="scientific">Novosphingobium umbonatum</name>
    <dbReference type="NCBI Taxonomy" id="1908524"/>
    <lineage>
        <taxon>Bacteria</taxon>
        <taxon>Pseudomonadati</taxon>
        <taxon>Pseudomonadota</taxon>
        <taxon>Alphaproteobacteria</taxon>
        <taxon>Sphingomonadales</taxon>
        <taxon>Sphingomonadaceae</taxon>
        <taxon>Novosphingobium</taxon>
    </lineage>
</organism>
<name>A0A3S2UVR1_9SPHN</name>
<keyword evidence="2" id="KW-0732">Signal</keyword>
<evidence type="ECO:0000256" key="2">
    <source>
        <dbReference type="SAM" id="SignalP"/>
    </source>
</evidence>
<evidence type="ECO:0000256" key="1">
    <source>
        <dbReference type="SAM" id="MobiDB-lite"/>
    </source>
</evidence>
<dbReference type="AlphaFoldDB" id="A0A3S2UVR1"/>
<keyword evidence="5" id="KW-1185">Reference proteome</keyword>
<dbReference type="Proteomes" id="UP000282837">
    <property type="component" value="Unassembled WGS sequence"/>
</dbReference>